<keyword evidence="2" id="KW-1185">Reference proteome</keyword>
<dbReference type="RefSeq" id="WP_179408903.1">
    <property type="nucleotide sequence ID" value="NZ_BMGF01000016.1"/>
</dbReference>
<evidence type="ECO:0000313" key="1">
    <source>
        <dbReference type="EMBL" id="NYH97137.1"/>
    </source>
</evidence>
<evidence type="ECO:0000313" key="2">
    <source>
        <dbReference type="Proteomes" id="UP000522081"/>
    </source>
</evidence>
<dbReference type="EMBL" id="JACBZF010000014">
    <property type="protein sequence ID" value="NYH97137.1"/>
    <property type="molecule type" value="Genomic_DNA"/>
</dbReference>
<reference evidence="1 2" key="1">
    <citation type="submission" date="2020-07" db="EMBL/GenBank/DDBJ databases">
        <title>Genomic Encyclopedia of Type Strains, Phase IV (KMG-IV): sequencing the most valuable type-strain genomes for metagenomic binning, comparative biology and taxonomic classification.</title>
        <authorList>
            <person name="Goeker M."/>
        </authorList>
    </citation>
    <scope>NUCLEOTIDE SEQUENCE [LARGE SCALE GENOMIC DNA]</scope>
    <source>
        <strain evidence="1 2">DSM 29043</strain>
    </source>
</reference>
<gene>
    <name evidence="1" type="ORF">FHS75_003498</name>
</gene>
<proteinExistence type="predicted"/>
<name>A0A7Y9XYV4_9SPHN</name>
<accession>A0A7Y9XYV4</accession>
<sequence length="164" mass="19242">MLESHDPDWAAKFDDRTDRLRELERRMGDGLPDPDLLREYDNIAGAQRLAFDASHRTAQEYIDLHLSLTLREADLDGIWAWYPRLPASADLDATRAVVREVNGWVTAVKHNREMREVCQRAGITPDPTSLRSLPRLSWRTHFARLRWRLGRAKRLRRYQSHQES</sequence>
<dbReference type="Proteomes" id="UP000522081">
    <property type="component" value="Unassembled WGS sequence"/>
</dbReference>
<dbReference type="AlphaFoldDB" id="A0A7Y9XYV4"/>
<organism evidence="1 2">
    <name type="scientific">Novosphingobium marinum</name>
    <dbReference type="NCBI Taxonomy" id="1514948"/>
    <lineage>
        <taxon>Bacteria</taxon>
        <taxon>Pseudomonadati</taxon>
        <taxon>Pseudomonadota</taxon>
        <taxon>Alphaproteobacteria</taxon>
        <taxon>Sphingomonadales</taxon>
        <taxon>Sphingomonadaceae</taxon>
        <taxon>Novosphingobium</taxon>
    </lineage>
</organism>
<comment type="caution">
    <text evidence="1">The sequence shown here is derived from an EMBL/GenBank/DDBJ whole genome shotgun (WGS) entry which is preliminary data.</text>
</comment>
<protein>
    <submittedName>
        <fullName evidence="1">Uncharacterized protein</fullName>
    </submittedName>
</protein>